<proteinExistence type="predicted"/>
<dbReference type="PANTHER" id="PTHR47816:SF4">
    <property type="entry name" value="RIBOSOMAL RNA SMALL SUBUNIT METHYLTRANSFERASE C"/>
    <property type="match status" value="1"/>
</dbReference>
<sequence>MQALDALSYILETQPELGAEGRVLFLRALPSAALERFSGRLTCEQPWKPRALALEAAGYTVSRDNAGPFQTILLMPERQRESVLGDIARAHDLLAEGGTLVVALHNDWGAKRTEQQLTEIAGEAQTVSKHHSRVFWAVKNKPWDTTKLDAWKKAAAMQRVLDGRFWSVPGLFNWDEIDGGSKLLTEHLPATIHGAVADLGAGWGYLSDHLLRSCPNLRSLDCFEADGAALECIRRNVGNVPTHVRPRISWSDVTSGIGNTKYDFIVMNPPFHDGRDADHLLGIKFITTAASSLRSGGELWLVANKHLPYETMMRDCFEEFHTVIEKDGFKILHGERPQAHVQKHSGQRPRRGGR</sequence>
<comment type="caution">
    <text evidence="7">The sequence shown here is derived from an EMBL/GenBank/DDBJ whole genome shotgun (WGS) entry which is preliminary data.</text>
</comment>
<dbReference type="GO" id="GO:0008170">
    <property type="term" value="F:N-methyltransferase activity"/>
    <property type="evidence" value="ECO:0007669"/>
    <property type="project" value="UniProtKB-ARBA"/>
</dbReference>
<keyword evidence="5" id="KW-0949">S-adenosyl-L-methionine</keyword>
<dbReference type="OrthoDB" id="9764961at2"/>
<gene>
    <name evidence="7" type="primary">rsmC</name>
    <name evidence="7" type="ORF">BGE01nite_19900</name>
</gene>
<keyword evidence="1" id="KW-0963">Cytoplasm</keyword>
<keyword evidence="8" id="KW-1185">Reference proteome</keyword>
<dbReference type="PROSITE" id="PS00092">
    <property type="entry name" value="N6_MTASE"/>
    <property type="match status" value="1"/>
</dbReference>
<dbReference type="InterPro" id="IPR029063">
    <property type="entry name" value="SAM-dependent_MTases_sf"/>
</dbReference>
<dbReference type="Pfam" id="PF05175">
    <property type="entry name" value="MTS"/>
    <property type="match status" value="1"/>
</dbReference>
<protein>
    <submittedName>
        <fullName evidence="7">16S rRNA methyltransferase</fullName>
    </submittedName>
</protein>
<organism evidence="7 8">
    <name type="scientific">Brevifollis gellanilyticus</name>
    <dbReference type="NCBI Taxonomy" id="748831"/>
    <lineage>
        <taxon>Bacteria</taxon>
        <taxon>Pseudomonadati</taxon>
        <taxon>Verrucomicrobiota</taxon>
        <taxon>Verrucomicrobiia</taxon>
        <taxon>Verrucomicrobiales</taxon>
        <taxon>Verrucomicrobiaceae</taxon>
    </lineage>
</organism>
<dbReference type="PANTHER" id="PTHR47816">
    <property type="entry name" value="RIBOSOMAL RNA SMALL SUBUNIT METHYLTRANSFERASE C"/>
    <property type="match status" value="1"/>
</dbReference>
<evidence type="ECO:0000256" key="3">
    <source>
        <dbReference type="ARBA" id="ARBA00022603"/>
    </source>
</evidence>
<dbReference type="SUPFAM" id="SSF53335">
    <property type="entry name" value="S-adenosyl-L-methionine-dependent methyltransferases"/>
    <property type="match status" value="1"/>
</dbReference>
<dbReference type="GO" id="GO:0003676">
    <property type="term" value="F:nucleic acid binding"/>
    <property type="evidence" value="ECO:0007669"/>
    <property type="project" value="InterPro"/>
</dbReference>
<name>A0A512M7I9_9BACT</name>
<reference evidence="7 8" key="1">
    <citation type="submission" date="2019-07" db="EMBL/GenBank/DDBJ databases">
        <title>Whole genome shotgun sequence of Brevifollis gellanilyticus NBRC 108608.</title>
        <authorList>
            <person name="Hosoyama A."/>
            <person name="Uohara A."/>
            <person name="Ohji S."/>
            <person name="Ichikawa N."/>
        </authorList>
    </citation>
    <scope>NUCLEOTIDE SEQUENCE [LARGE SCALE GENOMIC DNA]</scope>
    <source>
        <strain evidence="7 8">NBRC 108608</strain>
    </source>
</reference>
<dbReference type="InterPro" id="IPR002052">
    <property type="entry name" value="DNA_methylase_N6_adenine_CS"/>
</dbReference>
<dbReference type="GO" id="GO:0006364">
    <property type="term" value="P:rRNA processing"/>
    <property type="evidence" value="ECO:0007669"/>
    <property type="project" value="UniProtKB-KW"/>
</dbReference>
<dbReference type="GO" id="GO:0032259">
    <property type="term" value="P:methylation"/>
    <property type="evidence" value="ECO:0007669"/>
    <property type="project" value="UniProtKB-KW"/>
</dbReference>
<evidence type="ECO:0000313" key="8">
    <source>
        <dbReference type="Proteomes" id="UP000321577"/>
    </source>
</evidence>
<evidence type="ECO:0000256" key="5">
    <source>
        <dbReference type="ARBA" id="ARBA00022691"/>
    </source>
</evidence>
<dbReference type="GO" id="GO:0008757">
    <property type="term" value="F:S-adenosylmethionine-dependent methyltransferase activity"/>
    <property type="evidence" value="ECO:0007669"/>
    <property type="project" value="InterPro"/>
</dbReference>
<evidence type="ECO:0000259" key="6">
    <source>
        <dbReference type="Pfam" id="PF05175"/>
    </source>
</evidence>
<dbReference type="RefSeq" id="WP_146850288.1">
    <property type="nucleotide sequence ID" value="NZ_BKAG01000011.1"/>
</dbReference>
<evidence type="ECO:0000256" key="2">
    <source>
        <dbReference type="ARBA" id="ARBA00022552"/>
    </source>
</evidence>
<feature type="domain" description="Methyltransferase small" evidence="6">
    <location>
        <begin position="164"/>
        <end position="332"/>
    </location>
</feature>
<keyword evidence="4 7" id="KW-0808">Transferase</keyword>
<dbReference type="AlphaFoldDB" id="A0A512M7I9"/>
<dbReference type="EMBL" id="BKAG01000011">
    <property type="protein sequence ID" value="GEP42699.1"/>
    <property type="molecule type" value="Genomic_DNA"/>
</dbReference>
<evidence type="ECO:0000256" key="1">
    <source>
        <dbReference type="ARBA" id="ARBA00022490"/>
    </source>
</evidence>
<dbReference type="Proteomes" id="UP000321577">
    <property type="component" value="Unassembled WGS sequence"/>
</dbReference>
<accession>A0A512M7I9</accession>
<dbReference type="InterPro" id="IPR046977">
    <property type="entry name" value="RsmC/RlmG"/>
</dbReference>
<keyword evidence="2" id="KW-0698">rRNA processing</keyword>
<dbReference type="InterPro" id="IPR007848">
    <property type="entry name" value="Small_mtfrase_dom"/>
</dbReference>
<keyword evidence="3 7" id="KW-0489">Methyltransferase</keyword>
<evidence type="ECO:0000313" key="7">
    <source>
        <dbReference type="EMBL" id="GEP42699.1"/>
    </source>
</evidence>
<dbReference type="Gene3D" id="3.40.50.150">
    <property type="entry name" value="Vaccinia Virus protein VP39"/>
    <property type="match status" value="2"/>
</dbReference>
<dbReference type="CDD" id="cd02440">
    <property type="entry name" value="AdoMet_MTases"/>
    <property type="match status" value="1"/>
</dbReference>
<evidence type="ECO:0000256" key="4">
    <source>
        <dbReference type="ARBA" id="ARBA00022679"/>
    </source>
</evidence>